<accession>A0ABQ9H2B7</accession>
<dbReference type="EMBL" id="JARBHB010000007">
    <property type="protein sequence ID" value="KAJ8878443.1"/>
    <property type="molecule type" value="Genomic_DNA"/>
</dbReference>
<dbReference type="Proteomes" id="UP001159363">
    <property type="component" value="Chromosome 6"/>
</dbReference>
<feature type="compositionally biased region" description="Basic and acidic residues" evidence="1">
    <location>
        <begin position="1079"/>
        <end position="1103"/>
    </location>
</feature>
<reference evidence="2 3" key="1">
    <citation type="submission" date="2023-02" db="EMBL/GenBank/DDBJ databases">
        <title>LHISI_Scaffold_Assembly.</title>
        <authorList>
            <person name="Stuart O.P."/>
            <person name="Cleave R."/>
            <person name="Magrath M.J.L."/>
            <person name="Mikheyev A.S."/>
        </authorList>
    </citation>
    <scope>NUCLEOTIDE SEQUENCE [LARGE SCALE GENOMIC DNA]</scope>
    <source>
        <strain evidence="2">Daus_M_001</strain>
        <tissue evidence="2">Leg muscle</tissue>
    </source>
</reference>
<name>A0ABQ9H2B7_9NEOP</name>
<feature type="region of interest" description="Disordered" evidence="1">
    <location>
        <begin position="1068"/>
        <end position="1109"/>
    </location>
</feature>
<feature type="region of interest" description="Disordered" evidence="1">
    <location>
        <begin position="270"/>
        <end position="309"/>
    </location>
</feature>
<keyword evidence="3" id="KW-1185">Reference proteome</keyword>
<gene>
    <name evidence="2" type="ORF">PR048_019021</name>
</gene>
<evidence type="ECO:0000313" key="3">
    <source>
        <dbReference type="Proteomes" id="UP001159363"/>
    </source>
</evidence>
<protein>
    <submittedName>
        <fullName evidence="2">Uncharacterized protein</fullName>
    </submittedName>
</protein>
<evidence type="ECO:0000256" key="1">
    <source>
        <dbReference type="SAM" id="MobiDB-lite"/>
    </source>
</evidence>
<evidence type="ECO:0000313" key="2">
    <source>
        <dbReference type="EMBL" id="KAJ8878443.1"/>
    </source>
</evidence>
<feature type="region of interest" description="Disordered" evidence="1">
    <location>
        <begin position="634"/>
        <end position="653"/>
    </location>
</feature>
<proteinExistence type="predicted"/>
<organism evidence="2 3">
    <name type="scientific">Dryococelus australis</name>
    <dbReference type="NCBI Taxonomy" id="614101"/>
    <lineage>
        <taxon>Eukaryota</taxon>
        <taxon>Metazoa</taxon>
        <taxon>Ecdysozoa</taxon>
        <taxon>Arthropoda</taxon>
        <taxon>Hexapoda</taxon>
        <taxon>Insecta</taxon>
        <taxon>Pterygota</taxon>
        <taxon>Neoptera</taxon>
        <taxon>Polyneoptera</taxon>
        <taxon>Phasmatodea</taxon>
        <taxon>Verophasmatodea</taxon>
        <taxon>Anareolatae</taxon>
        <taxon>Phasmatidae</taxon>
        <taxon>Eurycanthinae</taxon>
        <taxon>Dryococelus</taxon>
    </lineage>
</organism>
<sequence>MRHVFREKISGQFVFQNTLVQNHLNCHPAYLSARESRTVDSLRTNTNGQLSNEDCKCAHRILKPSLRVNLFAKNRGPYSGGGGGGKIILTAEYPIVDTHSATRTLRANSESWSLGLTGDGAFGTPLPLLGLSASDAEDLRSPIKTWQPTGQTAGPNASSTARSLETAQVAQGRGFGGRNRPWPSLKDLSQRSPGVIPDKNMENRNQDGRTGNRTRVLPNATPRSVREACLVAWSSFVSSLCCGVRTGTDDVGGSFQVAAGAEYGTAVAERLARSPPTPANRAQSPADSPDFRKWQSCPPPPNSGAAPYSLKSPSLARNTSLLRVAQISSLTLIQREDLRVGRPSTWIVNDESSPRAVADVNTGDTELLLIHRYELSDMRTTCHSRCPLKIYAVTCRLDSTILSTAERQMFVYWLLPLCHCTPGSMGFTSCSLASLLLAQSSLGPMGKIREFNDLYRLHSTAMCILEYQMFVDWLLPQRVAIVTSLLAVKRVRFPPGSLPDFHTWESYRTMPLVGGFSPAYFIPALLHTNLAPPSSALKSLMFRATQILSHSLPLQFKRDTSAFSRRNIALELRAEKTGDPRENQPNSSIVRHDSLLQNAVEVLMLTKPLSNVGAALRFITLRLTEGAAVAEPLARSPPTKANRAQSPAVSPDFRKRVSCRTMPLARQTRGSLNEQNVLGSDVGAIYRSIEQRKQKGARLNAAKVSGERLRALGSCEISTTGRTTRPYGRSRSRQWQVLGSTVFATQFRLCIPTYSETQRSPGCVEPTEVQLDSADVCMHKYADINCTLVPAVTVKHDDWASVLQEVSNTVRRNILKVELQQSFRKDGSNREWTLPGQLHSRLWTAARVDTRAWDGRGYVSTGGESEKCRGKTELKTRYMASNAEKPGHKDRGGKKTMEALNRLASEEIWGAINSDVFRAEGGDWKDPPTNSIVWHDSQMRKYVDPAGIEPGSPWWEARELTARPPRPLNVKLWNYSPSINTIFNGRMSLSAPVKMHAGRGKTLSSRKATWILHLVFEAEKCGIDKGEIATHVKGVIASRCKTLDWHVVLSLCCVEVLRADEGEVNRVRKQRRNGRAGRNGRDPEKTRRPEASSAHDSRVRKFVSDSTGD</sequence>
<comment type="caution">
    <text evidence="2">The sequence shown here is derived from an EMBL/GenBank/DDBJ whole genome shotgun (WGS) entry which is preliminary data.</text>
</comment>
<feature type="region of interest" description="Disordered" evidence="1">
    <location>
        <begin position="171"/>
        <end position="217"/>
    </location>
</feature>